<comment type="caution">
    <text evidence="1">The sequence shown here is derived from an EMBL/GenBank/DDBJ whole genome shotgun (WGS) entry which is preliminary data.</text>
</comment>
<protein>
    <submittedName>
        <fullName evidence="1">Uncharacterized protein</fullName>
    </submittedName>
</protein>
<proteinExistence type="predicted"/>
<evidence type="ECO:0000313" key="1">
    <source>
        <dbReference type="EMBL" id="MFC4870419.1"/>
    </source>
</evidence>
<reference evidence="2" key="1">
    <citation type="journal article" date="2019" name="Int. J. Syst. Evol. Microbiol.">
        <title>The Global Catalogue of Microorganisms (GCM) 10K type strain sequencing project: providing services to taxonomists for standard genome sequencing and annotation.</title>
        <authorList>
            <consortium name="The Broad Institute Genomics Platform"/>
            <consortium name="The Broad Institute Genome Sequencing Center for Infectious Disease"/>
            <person name="Wu L."/>
            <person name="Ma J."/>
        </authorList>
    </citation>
    <scope>NUCLEOTIDE SEQUENCE [LARGE SCALE GENOMIC DNA]</scope>
    <source>
        <strain evidence="2">CGMCC 4.7466</strain>
    </source>
</reference>
<sequence>MINTADFREKKIKNRVYIKLSLDDERKKLANLDKVLFSGGKLYALSPDSLIVIDHLKLDQPVVCLRELD</sequence>
<dbReference type="RefSeq" id="WP_377060937.1">
    <property type="nucleotide sequence ID" value="NZ_JBHSJJ010000001.1"/>
</dbReference>
<accession>A0ABV9SVS5</accession>
<name>A0ABV9SVS5_9BACT</name>
<gene>
    <name evidence="1" type="ORF">ACFPFU_01890</name>
</gene>
<dbReference type="Proteomes" id="UP001595818">
    <property type="component" value="Unassembled WGS sequence"/>
</dbReference>
<evidence type="ECO:0000313" key="2">
    <source>
        <dbReference type="Proteomes" id="UP001595818"/>
    </source>
</evidence>
<organism evidence="1 2">
    <name type="scientific">Negadavirga shengliensis</name>
    <dbReference type="NCBI Taxonomy" id="1389218"/>
    <lineage>
        <taxon>Bacteria</taxon>
        <taxon>Pseudomonadati</taxon>
        <taxon>Bacteroidota</taxon>
        <taxon>Cytophagia</taxon>
        <taxon>Cytophagales</taxon>
        <taxon>Cyclobacteriaceae</taxon>
        <taxon>Negadavirga</taxon>
    </lineage>
</organism>
<keyword evidence="2" id="KW-1185">Reference proteome</keyword>
<dbReference type="EMBL" id="JBHSJJ010000001">
    <property type="protein sequence ID" value="MFC4870419.1"/>
    <property type="molecule type" value="Genomic_DNA"/>
</dbReference>